<reference evidence="2 3" key="1">
    <citation type="submission" date="2016-01" db="EMBL/GenBank/DDBJ databases">
        <title>Mycobacterium immunogenum strain CD11_6 genome sequencing and assembly.</title>
        <authorList>
            <person name="Kaur G."/>
            <person name="Nair G.R."/>
            <person name="Mayilraj S."/>
        </authorList>
    </citation>
    <scope>NUCLEOTIDE SEQUENCE [LARGE SCALE GENOMIC DNA]</scope>
    <source>
        <strain evidence="2 3">CD11-6</strain>
    </source>
</reference>
<dbReference type="EMBL" id="LQYE01000003">
    <property type="protein sequence ID" value="OAT69731.1"/>
    <property type="molecule type" value="Genomic_DNA"/>
</dbReference>
<dbReference type="Proteomes" id="UP000186919">
    <property type="component" value="Unassembled WGS sequence"/>
</dbReference>
<dbReference type="AlphaFoldDB" id="A0A179VFE6"/>
<gene>
    <name evidence="2" type="ORF">AWB85_19490</name>
</gene>
<feature type="compositionally biased region" description="Low complexity" evidence="1">
    <location>
        <begin position="170"/>
        <end position="183"/>
    </location>
</feature>
<protein>
    <submittedName>
        <fullName evidence="2">RNA polymerase subunit sigma</fullName>
    </submittedName>
</protein>
<proteinExistence type="predicted"/>
<evidence type="ECO:0000313" key="2">
    <source>
        <dbReference type="EMBL" id="OAT69731.1"/>
    </source>
</evidence>
<name>A0A179VFE6_9MYCO</name>
<evidence type="ECO:0000256" key="1">
    <source>
        <dbReference type="SAM" id="MobiDB-lite"/>
    </source>
</evidence>
<comment type="caution">
    <text evidence="2">The sequence shown here is derived from an EMBL/GenBank/DDBJ whole genome shotgun (WGS) entry which is preliminary data.</text>
</comment>
<dbReference type="RefSeq" id="WP_064628396.1">
    <property type="nucleotide sequence ID" value="NZ_LQYE01000003.1"/>
</dbReference>
<accession>A0A179VFE6</accession>
<dbReference type="InterPro" id="IPR013324">
    <property type="entry name" value="RNA_pol_sigma_r3/r4-like"/>
</dbReference>
<sequence length="190" mass="21310">MKSRRRPVMGAQAQDRLIDRLYSADLAEVFPSVLETIEPFELRVIVEVARGVPYSEIAAQSGLPAETVRHVYSKGMSRMRHPSRAQVLVEFLDIDLSRYVQANAVFGIKFETVNCPTHGEKTVVQDSRRCRGCPCEIAYLQFNTTPGRRRRYCSPACRQSAYRRRKKAKTAASLAESAANSNSDTKEPAA</sequence>
<evidence type="ECO:0000313" key="3">
    <source>
        <dbReference type="Proteomes" id="UP000186919"/>
    </source>
</evidence>
<organism evidence="2 3">
    <name type="scientific">Mycobacteroides immunogenum</name>
    <dbReference type="NCBI Taxonomy" id="83262"/>
    <lineage>
        <taxon>Bacteria</taxon>
        <taxon>Bacillati</taxon>
        <taxon>Actinomycetota</taxon>
        <taxon>Actinomycetes</taxon>
        <taxon>Mycobacteriales</taxon>
        <taxon>Mycobacteriaceae</taxon>
        <taxon>Mycobacteroides</taxon>
    </lineage>
</organism>
<dbReference type="SUPFAM" id="SSF88659">
    <property type="entry name" value="Sigma3 and sigma4 domains of RNA polymerase sigma factors"/>
    <property type="match status" value="1"/>
</dbReference>
<feature type="region of interest" description="Disordered" evidence="1">
    <location>
        <begin position="168"/>
        <end position="190"/>
    </location>
</feature>